<protein>
    <recommendedName>
        <fullName evidence="4">Transmembrane protein</fullName>
    </recommendedName>
</protein>
<proteinExistence type="predicted"/>
<evidence type="ECO:0008006" key="4">
    <source>
        <dbReference type="Google" id="ProtNLM"/>
    </source>
</evidence>
<feature type="transmembrane region" description="Helical" evidence="1">
    <location>
        <begin position="46"/>
        <end position="65"/>
    </location>
</feature>
<dbReference type="AlphaFoldDB" id="A0A0D1EHP8"/>
<keyword evidence="1" id="KW-0812">Transmembrane</keyword>
<organism evidence="2 3">
    <name type="scientific">Jannaschia aquimarina</name>
    <dbReference type="NCBI Taxonomy" id="935700"/>
    <lineage>
        <taxon>Bacteria</taxon>
        <taxon>Pseudomonadati</taxon>
        <taxon>Pseudomonadota</taxon>
        <taxon>Alphaproteobacteria</taxon>
        <taxon>Rhodobacterales</taxon>
        <taxon>Roseobacteraceae</taxon>
        <taxon>Jannaschia</taxon>
    </lineage>
</organism>
<comment type="caution">
    <text evidence="2">The sequence shown here is derived from an EMBL/GenBank/DDBJ whole genome shotgun (WGS) entry which is preliminary data.</text>
</comment>
<keyword evidence="1" id="KW-0472">Membrane</keyword>
<evidence type="ECO:0000256" key="1">
    <source>
        <dbReference type="SAM" id="Phobius"/>
    </source>
</evidence>
<sequence length="159" mass="16468">MKRSSLVILHAVAGSVALLTVFTFWTSAVVAELAFGHSGIAAVRTGILYALPILVVALAAAGGSGSRLAGRSAAPIIRGKQRRMRLAAANGLLVLVPSAIFLAWKAWHGAFDAAFTTVQAVELVAGAINIVLLGLNMRAGMRMRARRIRAHACGSGVVA</sequence>
<dbReference type="STRING" id="935700.jaqu_29350"/>
<feature type="transmembrane region" description="Helical" evidence="1">
    <location>
        <begin position="86"/>
        <end position="107"/>
    </location>
</feature>
<evidence type="ECO:0000313" key="3">
    <source>
        <dbReference type="Proteomes" id="UP000032232"/>
    </source>
</evidence>
<keyword evidence="1" id="KW-1133">Transmembrane helix</keyword>
<dbReference type="PATRIC" id="fig|935700.4.peg.3033"/>
<dbReference type="RefSeq" id="WP_043919723.1">
    <property type="nucleotide sequence ID" value="NZ_FZPF01000001.1"/>
</dbReference>
<dbReference type="EMBL" id="JYFE01000051">
    <property type="protein sequence ID" value="KIT15320.1"/>
    <property type="molecule type" value="Genomic_DNA"/>
</dbReference>
<dbReference type="Proteomes" id="UP000032232">
    <property type="component" value="Unassembled WGS sequence"/>
</dbReference>
<gene>
    <name evidence="2" type="ORF">jaqu_29350</name>
</gene>
<accession>A0A0D1EHP8</accession>
<feature type="transmembrane region" description="Helical" evidence="1">
    <location>
        <begin position="113"/>
        <end position="137"/>
    </location>
</feature>
<keyword evidence="3" id="KW-1185">Reference proteome</keyword>
<reference evidence="2 3" key="1">
    <citation type="submission" date="2015-02" db="EMBL/GenBank/DDBJ databases">
        <title>Genome Sequence of Jannaschia aquimarina DSM28248, a member of the Roseobacter clade.</title>
        <authorList>
            <person name="Voget S."/>
            <person name="Daniel R."/>
        </authorList>
    </citation>
    <scope>NUCLEOTIDE SEQUENCE [LARGE SCALE GENOMIC DNA]</scope>
    <source>
        <strain evidence="2 3">GSW-M26</strain>
    </source>
</reference>
<name>A0A0D1EHP8_9RHOB</name>
<dbReference type="OrthoDB" id="5195601at2"/>
<evidence type="ECO:0000313" key="2">
    <source>
        <dbReference type="EMBL" id="KIT15320.1"/>
    </source>
</evidence>